<dbReference type="InterPro" id="IPR008507">
    <property type="entry name" value="DUF789"/>
</dbReference>
<evidence type="ECO:0000313" key="1">
    <source>
        <dbReference type="EMBL" id="CAE0609646.1"/>
    </source>
</evidence>
<proteinExistence type="predicted"/>
<dbReference type="EMBL" id="HBIS01003824">
    <property type="protein sequence ID" value="CAE0609646.1"/>
    <property type="molecule type" value="Transcribed_RNA"/>
</dbReference>
<dbReference type="PANTHER" id="PTHR32010:SF18">
    <property type="entry name" value="DUF789 FAMILY PROTEIN"/>
    <property type="match status" value="1"/>
</dbReference>
<sequence>MEFKPIGKGEVESFRELQVVVKIGKRCLRGRTVTSSFSLADFQEYVHRNHVSDELLACEVQNRVHYVKLGDWKCDDETKDSILRHGSIQWPTPESRAKDEVLDIHVGYWKGNGAGDQNPLLKYRLLAKKLMYAIEKNDKYAHPSPDKSSRDVFIQAGHGLRSFTVAVHMRDDGVFIKSIILPLIIIAEDNIQAAIVRPSFARSPRIDRLTQLARIDHFMKRIDGEEPAHHSRKWTNDHCMPAEYLKSDKESKSMLGSETVPVEVNKKVMPNAGVEHTEVEDSSDCSTCTFVSQREFKFKDVPNHALCSGPDCLDSMERLCTEFAANVEVCAQDEDAGKNNEQSVTNLEAAAVAAEMAVNSARSAMLYAGNAMAILNRALDQARQPVRPPTNMFVNPYASIHMKNPMSLQWNGSSLSSPQGGMASRLVDIQHYVSQVLGSTGKALTGPWRLTDFDEFLWRIQPVVKQDPGMVFTLQHLWDWFSKPSEYGLKVELHPTHGDISEAYFVPFLSAVQLFRQDEEHEVDDGELVMEYFEKKPPHLRSTFMETIEALMNNDGSAVAEHSGCSKANCLCNLEWGRIHERSWFSVAWYPLYRIPDAPFQACFLTYHTLKGQAVGDDGGRMAFPLFALEHYNAYREQWFFPRDGDPCVQTDALHRCEALARNASLLNGTLEGDHSHPDYHFFVSRR</sequence>
<dbReference type="PANTHER" id="PTHR32010">
    <property type="entry name" value="PHOTOSYSTEM II STABILITY/ASSEMBLY FACTOR HCF136, CHLOROPLASTIC"/>
    <property type="match status" value="1"/>
</dbReference>
<gene>
    <name evidence="1" type="ORF">PSAL00342_LOCUS3465</name>
</gene>
<name>A0A7S3XDL7_9CHLO</name>
<protein>
    <submittedName>
        <fullName evidence="1">Uncharacterized protein</fullName>
    </submittedName>
</protein>
<dbReference type="AlphaFoldDB" id="A0A7S3XDL7"/>
<dbReference type="Pfam" id="PF05623">
    <property type="entry name" value="DUF789"/>
    <property type="match status" value="2"/>
</dbReference>
<organism evidence="1">
    <name type="scientific">Picocystis salinarum</name>
    <dbReference type="NCBI Taxonomy" id="88271"/>
    <lineage>
        <taxon>Eukaryota</taxon>
        <taxon>Viridiplantae</taxon>
        <taxon>Chlorophyta</taxon>
        <taxon>Picocystophyceae</taxon>
        <taxon>Picocystales</taxon>
        <taxon>Picocystaceae</taxon>
        <taxon>Picocystis</taxon>
    </lineage>
</organism>
<reference evidence="1" key="1">
    <citation type="submission" date="2021-01" db="EMBL/GenBank/DDBJ databases">
        <authorList>
            <person name="Corre E."/>
            <person name="Pelletier E."/>
            <person name="Niang G."/>
            <person name="Scheremetjew M."/>
            <person name="Finn R."/>
            <person name="Kale V."/>
            <person name="Holt S."/>
            <person name="Cochrane G."/>
            <person name="Meng A."/>
            <person name="Brown T."/>
            <person name="Cohen L."/>
        </authorList>
    </citation>
    <scope>NUCLEOTIDE SEQUENCE</scope>
    <source>
        <strain evidence="1">CCMP1897</strain>
    </source>
</reference>
<accession>A0A7S3XDL7</accession>